<evidence type="ECO:0000313" key="7">
    <source>
        <dbReference type="Proteomes" id="UP000237846"/>
    </source>
</evidence>
<evidence type="ECO:0000256" key="3">
    <source>
        <dbReference type="ARBA" id="ARBA00023163"/>
    </source>
</evidence>
<name>A0A2T0QCA2_9ACTN</name>
<dbReference type="PANTHER" id="PTHR30055">
    <property type="entry name" value="HTH-TYPE TRANSCRIPTIONAL REGULATOR RUTR"/>
    <property type="match status" value="1"/>
</dbReference>
<protein>
    <submittedName>
        <fullName evidence="6">TetR family transcriptional regulator</fullName>
    </submittedName>
</protein>
<dbReference type="Gene3D" id="1.10.357.10">
    <property type="entry name" value="Tetracycline Repressor, domain 2"/>
    <property type="match status" value="1"/>
</dbReference>
<evidence type="ECO:0000256" key="2">
    <source>
        <dbReference type="ARBA" id="ARBA00023125"/>
    </source>
</evidence>
<dbReference type="AlphaFoldDB" id="A0A2T0QCA2"/>
<evidence type="ECO:0000313" key="6">
    <source>
        <dbReference type="EMBL" id="PRY01547.1"/>
    </source>
</evidence>
<dbReference type="Proteomes" id="UP000237846">
    <property type="component" value="Unassembled WGS sequence"/>
</dbReference>
<dbReference type="InterPro" id="IPR001647">
    <property type="entry name" value="HTH_TetR"/>
</dbReference>
<dbReference type="InterPro" id="IPR041347">
    <property type="entry name" value="MftR_C"/>
</dbReference>
<keyword evidence="7" id="KW-1185">Reference proteome</keyword>
<dbReference type="Pfam" id="PF00440">
    <property type="entry name" value="TetR_N"/>
    <property type="match status" value="1"/>
</dbReference>
<dbReference type="InterPro" id="IPR009057">
    <property type="entry name" value="Homeodomain-like_sf"/>
</dbReference>
<keyword evidence="3" id="KW-0804">Transcription</keyword>
<evidence type="ECO:0000256" key="4">
    <source>
        <dbReference type="PROSITE-ProRule" id="PRU00335"/>
    </source>
</evidence>
<dbReference type="GO" id="GO:0003700">
    <property type="term" value="F:DNA-binding transcription factor activity"/>
    <property type="evidence" value="ECO:0007669"/>
    <property type="project" value="TreeGrafter"/>
</dbReference>
<keyword evidence="2 4" id="KW-0238">DNA-binding</keyword>
<reference evidence="6 7" key="1">
    <citation type="submission" date="2018-03" db="EMBL/GenBank/DDBJ databases">
        <title>Genomic Encyclopedia of Archaeal and Bacterial Type Strains, Phase II (KMG-II): from individual species to whole genera.</title>
        <authorList>
            <person name="Goeker M."/>
        </authorList>
    </citation>
    <scope>NUCLEOTIDE SEQUENCE [LARGE SCALE GENOMIC DNA]</scope>
    <source>
        <strain evidence="6 7">DSM 45601</strain>
    </source>
</reference>
<dbReference type="PROSITE" id="PS50977">
    <property type="entry name" value="HTH_TETR_2"/>
    <property type="match status" value="1"/>
</dbReference>
<dbReference type="PROSITE" id="PS01081">
    <property type="entry name" value="HTH_TETR_1"/>
    <property type="match status" value="1"/>
</dbReference>
<proteinExistence type="predicted"/>
<dbReference type="PANTHER" id="PTHR30055:SF238">
    <property type="entry name" value="MYCOFACTOCIN BIOSYNTHESIS TRANSCRIPTIONAL REGULATOR MFTR-RELATED"/>
    <property type="match status" value="1"/>
</dbReference>
<accession>A0A2T0QCA2</accession>
<evidence type="ECO:0000259" key="5">
    <source>
        <dbReference type="PROSITE" id="PS50977"/>
    </source>
</evidence>
<evidence type="ECO:0000256" key="1">
    <source>
        <dbReference type="ARBA" id="ARBA00023015"/>
    </source>
</evidence>
<sequence length="198" mass="21918">MTDEGTARGGLRDRTRRTMRAELAALAVRLFTEKGYDATTVDDIAREAGVSKRSFFRYFATKEDAVFSAVETLSERVADDIRACPAGDGPWECLRRVLGRWEREIDASQRRLSDLRLIEATPALRAAFARKREEWRDQAAQALRARPGTELDPFTADLLTAAAASALDAASREWLRSGGTADRGALLDRAFSVLRPGV</sequence>
<dbReference type="RefSeq" id="WP_211302643.1">
    <property type="nucleotide sequence ID" value="NZ_PVZC01000001.1"/>
</dbReference>
<dbReference type="GO" id="GO:0000976">
    <property type="term" value="F:transcription cis-regulatory region binding"/>
    <property type="evidence" value="ECO:0007669"/>
    <property type="project" value="TreeGrafter"/>
</dbReference>
<dbReference type="SUPFAM" id="SSF46689">
    <property type="entry name" value="Homeodomain-like"/>
    <property type="match status" value="1"/>
</dbReference>
<dbReference type="InterPro" id="IPR050109">
    <property type="entry name" value="HTH-type_TetR-like_transc_reg"/>
</dbReference>
<dbReference type="Pfam" id="PF17754">
    <property type="entry name" value="TetR_C_14"/>
    <property type="match status" value="1"/>
</dbReference>
<dbReference type="EMBL" id="PVZC01000001">
    <property type="protein sequence ID" value="PRY01547.1"/>
    <property type="molecule type" value="Genomic_DNA"/>
</dbReference>
<organism evidence="6 7">
    <name type="scientific">Allonocardiopsis opalescens</name>
    <dbReference type="NCBI Taxonomy" id="1144618"/>
    <lineage>
        <taxon>Bacteria</taxon>
        <taxon>Bacillati</taxon>
        <taxon>Actinomycetota</taxon>
        <taxon>Actinomycetes</taxon>
        <taxon>Streptosporangiales</taxon>
        <taxon>Allonocardiopsis</taxon>
    </lineage>
</organism>
<dbReference type="Gene3D" id="1.10.10.60">
    <property type="entry name" value="Homeodomain-like"/>
    <property type="match status" value="1"/>
</dbReference>
<feature type="domain" description="HTH tetR-type" evidence="5">
    <location>
        <begin position="17"/>
        <end position="77"/>
    </location>
</feature>
<dbReference type="PRINTS" id="PR00455">
    <property type="entry name" value="HTHTETR"/>
</dbReference>
<gene>
    <name evidence="6" type="ORF">CLV72_101129</name>
</gene>
<dbReference type="InterPro" id="IPR023772">
    <property type="entry name" value="DNA-bd_HTH_TetR-type_CS"/>
</dbReference>
<feature type="DNA-binding region" description="H-T-H motif" evidence="4">
    <location>
        <begin position="40"/>
        <end position="59"/>
    </location>
</feature>
<comment type="caution">
    <text evidence="6">The sequence shown here is derived from an EMBL/GenBank/DDBJ whole genome shotgun (WGS) entry which is preliminary data.</text>
</comment>
<keyword evidence="1" id="KW-0805">Transcription regulation</keyword>